<evidence type="ECO:0000313" key="3">
    <source>
        <dbReference type="Proteomes" id="UP001595912"/>
    </source>
</evidence>
<dbReference type="SUPFAM" id="SSF53335">
    <property type="entry name" value="S-adenosyl-L-methionine-dependent methyltransferases"/>
    <property type="match status" value="1"/>
</dbReference>
<reference evidence="3" key="1">
    <citation type="journal article" date="2019" name="Int. J. Syst. Evol. Microbiol.">
        <title>The Global Catalogue of Microorganisms (GCM) 10K type strain sequencing project: providing services to taxonomists for standard genome sequencing and annotation.</title>
        <authorList>
            <consortium name="The Broad Institute Genomics Platform"/>
            <consortium name="The Broad Institute Genome Sequencing Center for Infectious Disease"/>
            <person name="Wu L."/>
            <person name="Ma J."/>
        </authorList>
    </citation>
    <scope>NUCLEOTIDE SEQUENCE [LARGE SCALE GENOMIC DNA]</scope>
    <source>
        <strain evidence="3">CGMCC 4.7152</strain>
    </source>
</reference>
<dbReference type="EMBL" id="JBHSIU010000010">
    <property type="protein sequence ID" value="MFC4997559.1"/>
    <property type="molecule type" value="Genomic_DNA"/>
</dbReference>
<sequence length="377" mass="39837">MTYHLIDEPPPTGTIAHVTFVAFLPGGACAALPGPALMGGAVLPGESIDLDASVRIPLRQAGFRRQRVRAFALDGTHLFAWLYGDHRPRRHPAGPDPVTATPAGPDPATATPAGIHEASDPPDHVTATPAGVNEDSDPLALVTATPDLLADALDRRGLPLQARAVRDAAAAFGTAVERDYSADALRLLEPAYLRADTLEAGSGFGGTSEQWRACREMIVDGIDRDGTFLDVGCANGLLMESVQRWAAERGHHIEPYGIDLGPRLAAAARARLPHWADRIGTGNAMDHVPAGGRRFTFTHVIVDLAPAGRLADLLRHALRTYVEPGGRLLVSRYAPVGGTDRTDAAEIVRGLGFPVVGVAHARGGNEAGSTAWVDRPR</sequence>
<proteinExistence type="predicted"/>
<protein>
    <recommendedName>
        <fullName evidence="4">Methyltransferase domain-containing protein</fullName>
    </recommendedName>
</protein>
<feature type="compositionally biased region" description="Low complexity" evidence="1">
    <location>
        <begin position="96"/>
        <end position="114"/>
    </location>
</feature>
<evidence type="ECO:0000256" key="1">
    <source>
        <dbReference type="SAM" id="MobiDB-lite"/>
    </source>
</evidence>
<feature type="region of interest" description="Disordered" evidence="1">
    <location>
        <begin position="89"/>
        <end position="136"/>
    </location>
</feature>
<accession>A0ABV9VNA9</accession>
<dbReference type="Proteomes" id="UP001595912">
    <property type="component" value="Unassembled WGS sequence"/>
</dbReference>
<gene>
    <name evidence="2" type="ORF">ACFPIJ_06960</name>
</gene>
<dbReference type="Gene3D" id="3.40.50.150">
    <property type="entry name" value="Vaccinia Virus protein VP39"/>
    <property type="match status" value="1"/>
</dbReference>
<organism evidence="2 3">
    <name type="scientific">Dactylosporangium cerinum</name>
    <dbReference type="NCBI Taxonomy" id="1434730"/>
    <lineage>
        <taxon>Bacteria</taxon>
        <taxon>Bacillati</taxon>
        <taxon>Actinomycetota</taxon>
        <taxon>Actinomycetes</taxon>
        <taxon>Micromonosporales</taxon>
        <taxon>Micromonosporaceae</taxon>
        <taxon>Dactylosporangium</taxon>
    </lineage>
</organism>
<dbReference type="RefSeq" id="WP_380113790.1">
    <property type="nucleotide sequence ID" value="NZ_JBHSIU010000010.1"/>
</dbReference>
<keyword evidence="3" id="KW-1185">Reference proteome</keyword>
<dbReference type="InterPro" id="IPR029063">
    <property type="entry name" value="SAM-dependent_MTases_sf"/>
</dbReference>
<comment type="caution">
    <text evidence="2">The sequence shown here is derived from an EMBL/GenBank/DDBJ whole genome shotgun (WGS) entry which is preliminary data.</text>
</comment>
<evidence type="ECO:0008006" key="4">
    <source>
        <dbReference type="Google" id="ProtNLM"/>
    </source>
</evidence>
<name>A0ABV9VNA9_9ACTN</name>
<evidence type="ECO:0000313" key="2">
    <source>
        <dbReference type="EMBL" id="MFC4997559.1"/>
    </source>
</evidence>